<keyword evidence="5" id="KW-0288">FMN</keyword>
<gene>
    <name evidence="8" type="ORF">A2799_02555</name>
</gene>
<dbReference type="PANTHER" id="PTHR42809">
    <property type="entry name" value="FLAVODOXIN 2"/>
    <property type="match status" value="1"/>
</dbReference>
<dbReference type="InterPro" id="IPR008254">
    <property type="entry name" value="Flavodoxin/NO_synth"/>
</dbReference>
<dbReference type="InterPro" id="IPR029039">
    <property type="entry name" value="Flavoprotein-like_sf"/>
</dbReference>
<evidence type="ECO:0000256" key="4">
    <source>
        <dbReference type="ARBA" id="ARBA00022630"/>
    </source>
</evidence>
<dbReference type="SUPFAM" id="SSF52218">
    <property type="entry name" value="Flavoproteins"/>
    <property type="match status" value="1"/>
</dbReference>
<dbReference type="Gene3D" id="3.40.50.360">
    <property type="match status" value="1"/>
</dbReference>
<evidence type="ECO:0000259" key="7">
    <source>
        <dbReference type="PROSITE" id="PS50902"/>
    </source>
</evidence>
<evidence type="ECO:0000256" key="6">
    <source>
        <dbReference type="ARBA" id="ARBA00022982"/>
    </source>
</evidence>
<name>A0A1F7GKI9_9BACT</name>
<keyword evidence="6" id="KW-0249">Electron transport</keyword>
<dbReference type="InterPro" id="IPR050619">
    <property type="entry name" value="Flavodoxin"/>
</dbReference>
<feature type="domain" description="Flavodoxin-like" evidence="7">
    <location>
        <begin position="3"/>
        <end position="148"/>
    </location>
</feature>
<dbReference type="CDD" id="cd00133">
    <property type="entry name" value="PTS_IIB"/>
    <property type="match status" value="1"/>
</dbReference>
<evidence type="ECO:0000256" key="5">
    <source>
        <dbReference type="ARBA" id="ARBA00022643"/>
    </source>
</evidence>
<comment type="similarity">
    <text evidence="2">Belongs to the flavodoxin family.</text>
</comment>
<protein>
    <recommendedName>
        <fullName evidence="7">Flavodoxin-like domain-containing protein</fullName>
    </recommendedName>
</protein>
<organism evidence="8 9">
    <name type="scientific">Candidatus Roizmanbacteria bacterium RIFCSPHIGHO2_01_FULL_39_24</name>
    <dbReference type="NCBI Taxonomy" id="1802032"/>
    <lineage>
        <taxon>Bacteria</taxon>
        <taxon>Candidatus Roizmaniibacteriota</taxon>
    </lineage>
</organism>
<evidence type="ECO:0000313" key="8">
    <source>
        <dbReference type="EMBL" id="OGK19375.1"/>
    </source>
</evidence>
<comment type="caution">
    <text evidence="8">The sequence shown here is derived from an EMBL/GenBank/DDBJ whole genome shotgun (WGS) entry which is preliminary data.</text>
</comment>
<evidence type="ECO:0000256" key="2">
    <source>
        <dbReference type="ARBA" id="ARBA00005267"/>
    </source>
</evidence>
<keyword evidence="4" id="KW-0285">Flavoprotein</keyword>
<dbReference type="Proteomes" id="UP000176850">
    <property type="component" value="Unassembled WGS sequence"/>
</dbReference>
<reference evidence="8 9" key="1">
    <citation type="journal article" date="2016" name="Nat. Commun.">
        <title>Thousands of microbial genomes shed light on interconnected biogeochemical processes in an aquifer system.</title>
        <authorList>
            <person name="Anantharaman K."/>
            <person name="Brown C.T."/>
            <person name="Hug L.A."/>
            <person name="Sharon I."/>
            <person name="Castelle C.J."/>
            <person name="Probst A.J."/>
            <person name="Thomas B.C."/>
            <person name="Singh A."/>
            <person name="Wilkins M.J."/>
            <person name="Karaoz U."/>
            <person name="Brodie E.L."/>
            <person name="Williams K.H."/>
            <person name="Hubbard S.S."/>
            <person name="Banfield J.F."/>
        </authorList>
    </citation>
    <scope>NUCLEOTIDE SEQUENCE [LARGE SCALE GENOMIC DNA]</scope>
</reference>
<dbReference type="PANTHER" id="PTHR42809:SF1">
    <property type="entry name" value="FLAVODOXIN 1"/>
    <property type="match status" value="1"/>
</dbReference>
<proteinExistence type="inferred from homology"/>
<evidence type="ECO:0000313" key="9">
    <source>
        <dbReference type="Proteomes" id="UP000176850"/>
    </source>
</evidence>
<accession>A0A1F7GKI9</accession>
<dbReference type="Pfam" id="PF00258">
    <property type="entry name" value="Flavodoxin_1"/>
    <property type="match status" value="1"/>
</dbReference>
<dbReference type="GO" id="GO:0010181">
    <property type="term" value="F:FMN binding"/>
    <property type="evidence" value="ECO:0007669"/>
    <property type="project" value="InterPro"/>
</dbReference>
<comment type="cofactor">
    <cofactor evidence="1">
        <name>FMN</name>
        <dbReference type="ChEBI" id="CHEBI:58210"/>
    </cofactor>
</comment>
<keyword evidence="3" id="KW-0813">Transport</keyword>
<dbReference type="PROSITE" id="PS50902">
    <property type="entry name" value="FLAVODOXIN_LIKE"/>
    <property type="match status" value="1"/>
</dbReference>
<dbReference type="EMBL" id="MFZH01000012">
    <property type="protein sequence ID" value="OGK19375.1"/>
    <property type="molecule type" value="Genomic_DNA"/>
</dbReference>
<sequence length="149" mass="16785">MNVLIAYATNSGGTYFAAQTVKKVLEAKKFSVTTAEVEDLSPHDFKKYDLIILGSCSWNYKDLEGQLPKSFEEFVKNTPANSLQNKKCAVFGLGDSEYLYFCGAVGILEKYIQKNGGTPITDSLRIDGYYKHEKENNEKLEKWVHSLPL</sequence>
<evidence type="ECO:0000256" key="3">
    <source>
        <dbReference type="ARBA" id="ARBA00022448"/>
    </source>
</evidence>
<evidence type="ECO:0000256" key="1">
    <source>
        <dbReference type="ARBA" id="ARBA00001917"/>
    </source>
</evidence>
<dbReference type="AlphaFoldDB" id="A0A1F7GKI9"/>